<dbReference type="OMA" id="PENQKHA"/>
<dbReference type="GO" id="GO:0004301">
    <property type="term" value="F:epoxide hydrolase activity"/>
    <property type="evidence" value="ECO:0007669"/>
    <property type="project" value="TreeGrafter"/>
</dbReference>
<organism evidence="3 4">
    <name type="scientific">Exaiptasia diaphana</name>
    <name type="common">Tropical sea anemone</name>
    <name type="synonym">Aiptasia pulchella</name>
    <dbReference type="NCBI Taxonomy" id="2652724"/>
    <lineage>
        <taxon>Eukaryota</taxon>
        <taxon>Metazoa</taxon>
        <taxon>Cnidaria</taxon>
        <taxon>Anthozoa</taxon>
        <taxon>Hexacorallia</taxon>
        <taxon>Actiniaria</taxon>
        <taxon>Aiptasiidae</taxon>
        <taxon>Exaiptasia</taxon>
    </lineage>
</organism>
<dbReference type="Gene3D" id="3.40.50.1820">
    <property type="entry name" value="alpha/beta hydrolase"/>
    <property type="match status" value="1"/>
</dbReference>
<dbReference type="RefSeq" id="XP_028515819.1">
    <property type="nucleotide sequence ID" value="XM_028660018.1"/>
</dbReference>
<sequence length="164" mass="18332">MCLTYNLYAPTRPDSLGVGLSNSPAGLAAYIIEKFSVASGCKLNESSACLDSCFTKDELITNLMIYWVTNSMTTAMRYYKENFPDEDLWNLISIPIDTPSGLAEFPHEVGTSPKPWVLARFPNNLQYTLMPKGGHFAAFEQPELFAKDIVQFVEKVEAMTEKVD</sequence>
<dbReference type="EnsemblMetazoa" id="XM_028660018.1">
    <property type="protein sequence ID" value="XP_028515819.1"/>
    <property type="gene ID" value="LOC110242247"/>
</dbReference>
<dbReference type="PANTHER" id="PTHR21661">
    <property type="entry name" value="EPOXIDE HYDROLASE 1-RELATED"/>
    <property type="match status" value="1"/>
</dbReference>
<protein>
    <recommendedName>
        <fullName evidence="5">Epoxide hydrolase</fullName>
    </recommendedName>
</protein>
<reference evidence="3" key="1">
    <citation type="submission" date="2022-11" db="UniProtKB">
        <authorList>
            <consortium name="EnsemblMetazoa"/>
        </authorList>
    </citation>
    <scope>IDENTIFICATION</scope>
</reference>
<dbReference type="AlphaFoldDB" id="A0A913YL24"/>
<evidence type="ECO:0000313" key="3">
    <source>
        <dbReference type="EnsemblMetazoa" id="XP_028515819.1"/>
    </source>
</evidence>
<keyword evidence="2" id="KW-0378">Hydrolase</keyword>
<evidence type="ECO:0000256" key="1">
    <source>
        <dbReference type="ARBA" id="ARBA00010088"/>
    </source>
</evidence>
<keyword evidence="4" id="KW-1185">Reference proteome</keyword>
<evidence type="ECO:0000256" key="2">
    <source>
        <dbReference type="ARBA" id="ARBA00022801"/>
    </source>
</evidence>
<dbReference type="KEGG" id="epa:110242247"/>
<comment type="similarity">
    <text evidence="1">Belongs to the peptidase S33 family.</text>
</comment>
<dbReference type="SUPFAM" id="SSF53474">
    <property type="entry name" value="alpha/beta-Hydrolases"/>
    <property type="match status" value="1"/>
</dbReference>
<name>A0A913YL24_EXADI</name>
<dbReference type="GO" id="GO:0097176">
    <property type="term" value="P:epoxide metabolic process"/>
    <property type="evidence" value="ECO:0007669"/>
    <property type="project" value="TreeGrafter"/>
</dbReference>
<evidence type="ECO:0008006" key="5">
    <source>
        <dbReference type="Google" id="ProtNLM"/>
    </source>
</evidence>
<dbReference type="InterPro" id="IPR029058">
    <property type="entry name" value="AB_hydrolase_fold"/>
</dbReference>
<dbReference type="PANTHER" id="PTHR21661:SF35">
    <property type="entry name" value="EPOXIDE HYDROLASE"/>
    <property type="match status" value="1"/>
</dbReference>
<dbReference type="GeneID" id="110242247"/>
<accession>A0A913YL24</accession>
<proteinExistence type="inferred from homology"/>
<dbReference type="OrthoDB" id="7130006at2759"/>
<evidence type="ECO:0000313" key="4">
    <source>
        <dbReference type="Proteomes" id="UP000887567"/>
    </source>
</evidence>
<dbReference type="Proteomes" id="UP000887567">
    <property type="component" value="Unplaced"/>
</dbReference>